<dbReference type="PROSITE" id="PS50109">
    <property type="entry name" value="HIS_KIN"/>
    <property type="match status" value="1"/>
</dbReference>
<name>A0A653S4N9_9FLAO</name>
<dbReference type="RefSeq" id="WP_159302832.1">
    <property type="nucleotide sequence ID" value="NZ_LR733271.1"/>
</dbReference>
<dbReference type="Pfam" id="PF07695">
    <property type="entry name" value="7TMR-DISM_7TM"/>
    <property type="match status" value="1"/>
</dbReference>
<dbReference type="InterPro" id="IPR004358">
    <property type="entry name" value="Sig_transdc_His_kin-like_C"/>
</dbReference>
<feature type="coiled-coil region" evidence="4">
    <location>
        <begin position="236"/>
        <end position="270"/>
    </location>
</feature>
<dbReference type="GO" id="GO:0000155">
    <property type="term" value="F:phosphorelay sensor kinase activity"/>
    <property type="evidence" value="ECO:0007669"/>
    <property type="project" value="InterPro"/>
</dbReference>
<dbReference type="EC" id="2.7.13.3" evidence="2"/>
<accession>A0A653S4N9</accession>
<dbReference type="Gene3D" id="1.10.287.130">
    <property type="match status" value="1"/>
</dbReference>
<comment type="catalytic activity">
    <reaction evidence="1">
        <text>ATP + protein L-histidine = ADP + protein N-phospho-L-histidine.</text>
        <dbReference type="EC" id="2.7.13.3"/>
    </reaction>
</comment>
<keyword evidence="5" id="KW-0812">Transmembrane</keyword>
<dbReference type="PANTHER" id="PTHR43547">
    <property type="entry name" value="TWO-COMPONENT HISTIDINE KINASE"/>
    <property type="match status" value="1"/>
</dbReference>
<keyword evidence="4" id="KW-0175">Coiled coil</keyword>
<dbReference type="SMART" id="SM00387">
    <property type="entry name" value="HATPase_c"/>
    <property type="match status" value="1"/>
</dbReference>
<evidence type="ECO:0000256" key="1">
    <source>
        <dbReference type="ARBA" id="ARBA00000085"/>
    </source>
</evidence>
<feature type="transmembrane region" description="Helical" evidence="5">
    <location>
        <begin position="73"/>
        <end position="93"/>
    </location>
</feature>
<dbReference type="InterPro" id="IPR005467">
    <property type="entry name" value="His_kinase_dom"/>
</dbReference>
<feature type="transmembrane region" description="Helical" evidence="5">
    <location>
        <begin position="171"/>
        <end position="191"/>
    </location>
</feature>
<dbReference type="SUPFAM" id="SSF47384">
    <property type="entry name" value="Homodimeric domain of signal transducing histidine kinase"/>
    <property type="match status" value="1"/>
</dbReference>
<feature type="domain" description="Histidine kinase" evidence="6">
    <location>
        <begin position="277"/>
        <end position="491"/>
    </location>
</feature>
<keyword evidence="8" id="KW-1185">Reference proteome</keyword>
<feature type="transmembrane region" description="Helical" evidence="5">
    <location>
        <begin position="12"/>
        <end position="32"/>
    </location>
</feature>
<proteinExistence type="predicted"/>
<dbReference type="Gene3D" id="3.30.565.10">
    <property type="entry name" value="Histidine kinase-like ATPase, C-terminal domain"/>
    <property type="match status" value="1"/>
</dbReference>
<dbReference type="InterPro" id="IPR036890">
    <property type="entry name" value="HATPase_C_sf"/>
</dbReference>
<dbReference type="EMBL" id="CABWLR010000003">
    <property type="protein sequence ID" value="VXB62312.1"/>
    <property type="molecule type" value="Genomic_DNA"/>
</dbReference>
<feature type="transmembrane region" description="Helical" evidence="5">
    <location>
        <begin position="197"/>
        <end position="219"/>
    </location>
</feature>
<keyword evidence="7" id="KW-0418">Kinase</keyword>
<feature type="transmembrane region" description="Helical" evidence="5">
    <location>
        <begin position="105"/>
        <end position="125"/>
    </location>
</feature>
<dbReference type="InterPro" id="IPR011623">
    <property type="entry name" value="7TMR_DISM_rcpt_extracell_dom1"/>
</dbReference>
<dbReference type="AlphaFoldDB" id="A0A653S4N9"/>
<dbReference type="InterPro" id="IPR003594">
    <property type="entry name" value="HATPase_dom"/>
</dbReference>
<dbReference type="SUPFAM" id="SSF55874">
    <property type="entry name" value="ATPase domain of HSP90 chaperone/DNA topoisomerase II/histidine kinase"/>
    <property type="match status" value="1"/>
</dbReference>
<dbReference type="PRINTS" id="PR00344">
    <property type="entry name" value="BCTRLSENSOR"/>
</dbReference>
<evidence type="ECO:0000313" key="8">
    <source>
        <dbReference type="Proteomes" id="UP000430202"/>
    </source>
</evidence>
<dbReference type="PANTHER" id="PTHR43547:SF2">
    <property type="entry name" value="HYBRID SIGNAL TRANSDUCTION HISTIDINE KINASE C"/>
    <property type="match status" value="1"/>
</dbReference>
<evidence type="ECO:0000313" key="7">
    <source>
        <dbReference type="EMBL" id="VXB62312.1"/>
    </source>
</evidence>
<dbReference type="Pfam" id="PF02518">
    <property type="entry name" value="HATPase_c"/>
    <property type="match status" value="1"/>
</dbReference>
<sequence length="508" mass="58200">MNVIDYKYLETFVFAAIFGVFAIYHLLLFLVLRLKILLYYCIILIGVTAHWSLYLLLFDADNSFSQLVQNTSLTTAMITTFGFLIFTKFYLNITQNNSPGLHKAYTILMYVTITLPIIHILYSMLVGFNSFSKILELIAAITSLTTMVLNIISGIKLFHAEKFNKYYLYSYTPYLLASILYIVTWLLSYFFNIKTDYIILITSILVTLQIILFSILIGFKFKSIVDDNKRIQLDANNRLAYEVDRQTKQLQQAKTELEFQNKELETVNKLKNKIFSLLTHDVRGPLNNVSVLIGLIENELVDTPLKQITAKLKSDVNDRVSMVNTLLDWSYKQMDGVKVSKEQCNLNEVFNAIIKEFEWAAKDKNISIEQEILCQTIFIDRNMLKVILRNLLSNAIKFSENGKKIILSSQCTSDIVEIKVKDFGLGMNTDWQNSNESNHGPTIRKGTIGEKGTGFGLMITKDFVEMNDGEIHCISEINKGTEFILQFKNTVQEPPKLSSNELDDMLSN</sequence>
<feature type="transmembrane region" description="Helical" evidence="5">
    <location>
        <begin position="137"/>
        <end position="159"/>
    </location>
</feature>
<evidence type="ECO:0000256" key="5">
    <source>
        <dbReference type="SAM" id="Phobius"/>
    </source>
</evidence>
<keyword evidence="7" id="KW-0808">Transferase</keyword>
<gene>
    <name evidence="7" type="ORF">MARI151_30180</name>
</gene>
<feature type="transmembrane region" description="Helical" evidence="5">
    <location>
        <begin position="37"/>
        <end position="58"/>
    </location>
</feature>
<reference evidence="7 8" key="1">
    <citation type="submission" date="2019-10" db="EMBL/GenBank/DDBJ databases">
        <authorList>
            <person name="Karimi E."/>
        </authorList>
    </citation>
    <scope>NUCLEOTIDE SEQUENCE [LARGE SCALE GENOMIC DNA]</scope>
    <source>
        <strain evidence="7">Maribacter sp. 151</strain>
    </source>
</reference>
<protein>
    <recommendedName>
        <fullName evidence="2">histidine kinase</fullName>
        <ecNumber evidence="2">2.7.13.3</ecNumber>
    </recommendedName>
</protein>
<evidence type="ECO:0000256" key="3">
    <source>
        <dbReference type="ARBA" id="ARBA00022553"/>
    </source>
</evidence>
<organism evidence="7 8">
    <name type="scientific">Maribacter litoralis</name>
    <dbReference type="NCBI Taxonomy" id="2059726"/>
    <lineage>
        <taxon>Bacteria</taxon>
        <taxon>Pseudomonadati</taxon>
        <taxon>Bacteroidota</taxon>
        <taxon>Flavobacteriia</taxon>
        <taxon>Flavobacteriales</taxon>
        <taxon>Flavobacteriaceae</taxon>
        <taxon>Maribacter</taxon>
    </lineage>
</organism>
<dbReference type="InterPro" id="IPR036097">
    <property type="entry name" value="HisK_dim/P_sf"/>
</dbReference>
<evidence type="ECO:0000256" key="2">
    <source>
        <dbReference type="ARBA" id="ARBA00012438"/>
    </source>
</evidence>
<evidence type="ECO:0000256" key="4">
    <source>
        <dbReference type="SAM" id="Coils"/>
    </source>
</evidence>
<evidence type="ECO:0000259" key="6">
    <source>
        <dbReference type="PROSITE" id="PS50109"/>
    </source>
</evidence>
<keyword evidence="5" id="KW-0472">Membrane</keyword>
<keyword evidence="5" id="KW-1133">Transmembrane helix</keyword>
<keyword evidence="3" id="KW-0597">Phosphoprotein</keyword>
<dbReference type="Proteomes" id="UP000430202">
    <property type="component" value="Unassembled WGS sequence"/>
</dbReference>